<feature type="compositionally biased region" description="Polar residues" evidence="1">
    <location>
        <begin position="679"/>
        <end position="695"/>
    </location>
</feature>
<feature type="compositionally biased region" description="Low complexity" evidence="1">
    <location>
        <begin position="726"/>
        <end position="742"/>
    </location>
</feature>
<evidence type="ECO:0000259" key="2">
    <source>
        <dbReference type="PROSITE" id="PS50030"/>
    </source>
</evidence>
<feature type="compositionally biased region" description="Basic and acidic residues" evidence="1">
    <location>
        <begin position="1165"/>
        <end position="1182"/>
    </location>
</feature>
<name>A0A8H3G5B5_9LECA</name>
<protein>
    <recommendedName>
        <fullName evidence="2">UBA domain-containing protein</fullName>
    </recommendedName>
</protein>
<feature type="region of interest" description="Disordered" evidence="1">
    <location>
        <begin position="722"/>
        <end position="758"/>
    </location>
</feature>
<evidence type="ECO:0000256" key="1">
    <source>
        <dbReference type="SAM" id="MobiDB-lite"/>
    </source>
</evidence>
<organism evidence="3 4">
    <name type="scientific">Heterodermia speciosa</name>
    <dbReference type="NCBI Taxonomy" id="116794"/>
    <lineage>
        <taxon>Eukaryota</taxon>
        <taxon>Fungi</taxon>
        <taxon>Dikarya</taxon>
        <taxon>Ascomycota</taxon>
        <taxon>Pezizomycotina</taxon>
        <taxon>Lecanoromycetes</taxon>
        <taxon>OSLEUM clade</taxon>
        <taxon>Lecanoromycetidae</taxon>
        <taxon>Caliciales</taxon>
        <taxon>Physciaceae</taxon>
        <taxon>Heterodermia</taxon>
    </lineage>
</organism>
<feature type="compositionally biased region" description="Low complexity" evidence="1">
    <location>
        <begin position="1133"/>
        <end position="1147"/>
    </location>
</feature>
<gene>
    <name evidence="3" type="ORF">HETSPECPRED_010534</name>
</gene>
<dbReference type="InterPro" id="IPR009060">
    <property type="entry name" value="UBA-like_sf"/>
</dbReference>
<feature type="compositionally biased region" description="Basic and acidic residues" evidence="1">
    <location>
        <begin position="165"/>
        <end position="174"/>
    </location>
</feature>
<feature type="region of interest" description="Disordered" evidence="1">
    <location>
        <begin position="1165"/>
        <end position="1184"/>
    </location>
</feature>
<dbReference type="OrthoDB" id="5376710at2759"/>
<feature type="compositionally biased region" description="Low complexity" evidence="1">
    <location>
        <begin position="602"/>
        <end position="619"/>
    </location>
</feature>
<dbReference type="Proteomes" id="UP000664521">
    <property type="component" value="Unassembled WGS sequence"/>
</dbReference>
<feature type="domain" description="UBA" evidence="2">
    <location>
        <begin position="1262"/>
        <end position="1309"/>
    </location>
</feature>
<feature type="compositionally biased region" description="Basic and acidic residues" evidence="1">
    <location>
        <begin position="748"/>
        <end position="758"/>
    </location>
</feature>
<feature type="compositionally biased region" description="Low complexity" evidence="1">
    <location>
        <begin position="325"/>
        <end position="339"/>
    </location>
</feature>
<feature type="region of interest" description="Disordered" evidence="1">
    <location>
        <begin position="165"/>
        <end position="227"/>
    </location>
</feature>
<dbReference type="SUPFAM" id="SSF46934">
    <property type="entry name" value="UBA-like"/>
    <property type="match status" value="1"/>
</dbReference>
<dbReference type="EMBL" id="CAJPDS010000097">
    <property type="protein sequence ID" value="CAF9937032.1"/>
    <property type="molecule type" value="Genomic_DNA"/>
</dbReference>
<evidence type="ECO:0000313" key="4">
    <source>
        <dbReference type="Proteomes" id="UP000664521"/>
    </source>
</evidence>
<feature type="region of interest" description="Disordered" evidence="1">
    <location>
        <begin position="677"/>
        <end position="705"/>
    </location>
</feature>
<reference evidence="3" key="1">
    <citation type="submission" date="2021-03" db="EMBL/GenBank/DDBJ databases">
        <authorList>
            <person name="Tagirdzhanova G."/>
        </authorList>
    </citation>
    <scope>NUCLEOTIDE SEQUENCE</scope>
</reference>
<feature type="region of interest" description="Disordered" evidence="1">
    <location>
        <begin position="386"/>
        <end position="423"/>
    </location>
</feature>
<keyword evidence="4" id="KW-1185">Reference proteome</keyword>
<feature type="region of interest" description="Disordered" evidence="1">
    <location>
        <begin position="1"/>
        <end position="44"/>
    </location>
</feature>
<comment type="caution">
    <text evidence="3">The sequence shown here is derived from an EMBL/GenBank/DDBJ whole genome shotgun (WGS) entry which is preliminary data.</text>
</comment>
<feature type="region of interest" description="Disordered" evidence="1">
    <location>
        <begin position="1121"/>
        <end position="1151"/>
    </location>
</feature>
<feature type="region of interest" description="Disordered" evidence="1">
    <location>
        <begin position="596"/>
        <end position="637"/>
    </location>
</feature>
<feature type="region of interest" description="Disordered" evidence="1">
    <location>
        <begin position="304"/>
        <end position="339"/>
    </location>
</feature>
<dbReference type="PROSITE" id="PS50030">
    <property type="entry name" value="UBA"/>
    <property type="match status" value="1"/>
</dbReference>
<dbReference type="InterPro" id="IPR015940">
    <property type="entry name" value="UBA"/>
</dbReference>
<evidence type="ECO:0000313" key="3">
    <source>
        <dbReference type="EMBL" id="CAF9937032.1"/>
    </source>
</evidence>
<feature type="region of interest" description="Disordered" evidence="1">
    <location>
        <begin position="519"/>
        <end position="538"/>
    </location>
</feature>
<accession>A0A8H3G5B5</accession>
<sequence length="1351" mass="147390">MALPGDCFTNPTPRNKPIDRSSNAKKPFGRSASTNKLPNKAPSKLDIGYTVNAFPTKQHSQRVKSIQDSKKKADEMASRQQAHLGQMVARERRPKHLDLLEAASSKERQCLKGLEEYGLLDGGRRKPRQSSGVKIKHIPDTDSSYRQIAYNEYIAQSFGLSNEKKPEYIRHNRTESSQSLAHGSRHAPSLSGSSMDVPLGVAAKAKRPKIQVTIPGKRPDRPQSYAQNPHICSAIKERAPKKWGTPSTISPPSTTYRGMSPDIAQARLSIVSPLSVVEMPKPRRPFSANSFETMSMDLPKSAPLLSKAQSTDSSDDTSGQDDRSSNYSPTSSVSSLTSDSGLLQAAEDRRISLSFSVMSPAAAGVFDQPRRGVKMMKSFASFADKAHRNKPLPPEPGFGRITPLSISRSSSMKRRQAPAPLNVSRQSSMVLPSHRLSRTSSLRSKYTPADLDALDDAFLKTSSQIIADEPHAQASSPTLSQAEQALEAHLDTIDEDSAFGCEVVQMPQLHDPLQIRRGPMHMEPSRRAPPPPASSHYVSEVGVNKLNKQPKTPPSHVALQMIGATDDALRKRISVPIVRSSLKASRVLGQDTALAMEREASSESNRSSSDSPNAYSDSSDQARDESSTPGSDFSSIPDAAFEEIRTRLELLSPKEDATQAFHAFRDRHGSAYSVKLPLQQHSNGQTPLTSRPNTSTKEEFDIPEVPPVPQEYQCETLSESAIGSNPLEPLDPSSASASSLEGDALHGASERRGRPDHLSVRTRSLGSIAMSEIPDMYASLPSPAPTIPASMTQEEAERMISADAAETVLLRILENLDNLQDLFATATVSRGFYRTFKRHELPLMKNALYGMSPAAWELREVSNPYPGLEGDGRSPKLGYSPTLYLQHYMRDMYTMIALKSMILIHCESFLRADTITALAGGETERASQIDDAFWRVWTFCRVFGCGTNREDDIVAQMDWLRGGVMAKQYRRNAGRASVTDVDVSSLVYSAPVEFGQGNAGGLTAEDLYDMTEIWTCLGVLVRGFQGKRDFAREVGIFESADIASGDVEQEDAALEEWTYHLLTLAPPAVLDVTSPNSPTATSFAHAQARGYTTWTPPSLGVSRATFLKEAVSRVYEERMAQRHPTVSISATNSPVSGPDPSSPTTPSEALASRQRCLLHAKTIRERRNDPSFKELPPSEERPMSNYPGVLLALDGSFSDGNYPDTPTIPSMPLGLPTPVATPTPPKVHLSIPASPFRKPTTPSPHLQTPAISLPSNIPTGPQVRDPVDVAVDRLVAMGFEERKAKKALADTDSGNSVDFDRAVEVLVRDRKRDVSNLMHGNYRGRKADGEGASPCGLGLMGASGEQPVMWT</sequence>
<dbReference type="Gene3D" id="1.10.8.10">
    <property type="entry name" value="DNA helicase RuvA subunit, C-terminal domain"/>
    <property type="match status" value="1"/>
</dbReference>
<proteinExistence type="predicted"/>